<evidence type="ECO:0000313" key="1">
    <source>
        <dbReference type="EMBL" id="SVB88069.1"/>
    </source>
</evidence>
<organism evidence="1">
    <name type="scientific">marine metagenome</name>
    <dbReference type="NCBI Taxonomy" id="408172"/>
    <lineage>
        <taxon>unclassified sequences</taxon>
        <taxon>metagenomes</taxon>
        <taxon>ecological metagenomes</taxon>
    </lineage>
</organism>
<dbReference type="EMBL" id="UINC01061953">
    <property type="protein sequence ID" value="SVB88069.1"/>
    <property type="molecule type" value="Genomic_DNA"/>
</dbReference>
<protein>
    <submittedName>
        <fullName evidence="1">Uncharacterized protein</fullName>
    </submittedName>
</protein>
<gene>
    <name evidence="1" type="ORF">METZ01_LOCUS240923</name>
</gene>
<reference evidence="1" key="1">
    <citation type="submission" date="2018-05" db="EMBL/GenBank/DDBJ databases">
        <authorList>
            <person name="Lanie J.A."/>
            <person name="Ng W.-L."/>
            <person name="Kazmierczak K.M."/>
            <person name="Andrzejewski T.M."/>
            <person name="Davidsen T.M."/>
            <person name="Wayne K.J."/>
            <person name="Tettelin H."/>
            <person name="Glass J.I."/>
            <person name="Rusch D."/>
            <person name="Podicherti R."/>
            <person name="Tsui H.-C.T."/>
            <person name="Winkler M.E."/>
        </authorList>
    </citation>
    <scope>NUCLEOTIDE SEQUENCE</scope>
</reference>
<dbReference type="AlphaFoldDB" id="A0A382HLI5"/>
<sequence length="44" mass="4981">MKSEIKFHKIIAEKNHTGNGMFSVNVIFNPTEKTNHKINIIAKG</sequence>
<proteinExistence type="predicted"/>
<name>A0A382HLI5_9ZZZZ</name>
<accession>A0A382HLI5</accession>